<feature type="compositionally biased region" description="Low complexity" evidence="1">
    <location>
        <begin position="402"/>
        <end position="461"/>
    </location>
</feature>
<evidence type="ECO:0000313" key="2">
    <source>
        <dbReference type="EMBL" id="KAK7452672.1"/>
    </source>
</evidence>
<feature type="compositionally biased region" description="Basic and acidic residues" evidence="1">
    <location>
        <begin position="499"/>
        <end position="516"/>
    </location>
</feature>
<name>A0ABR1JCB5_9AGAR</name>
<feature type="region of interest" description="Disordered" evidence="1">
    <location>
        <begin position="264"/>
        <end position="283"/>
    </location>
</feature>
<reference evidence="2 3" key="1">
    <citation type="submission" date="2024-01" db="EMBL/GenBank/DDBJ databases">
        <title>A draft genome for the cacao thread blight pathogen Marasmiellus scandens.</title>
        <authorList>
            <person name="Baruah I.K."/>
            <person name="Leung J."/>
            <person name="Bukari Y."/>
            <person name="Amoako-Attah I."/>
            <person name="Meinhardt L.W."/>
            <person name="Bailey B.A."/>
            <person name="Cohen S.P."/>
        </authorList>
    </citation>
    <scope>NUCLEOTIDE SEQUENCE [LARGE SCALE GENOMIC DNA]</scope>
    <source>
        <strain evidence="2 3">GH-19</strain>
    </source>
</reference>
<feature type="compositionally biased region" description="Polar residues" evidence="1">
    <location>
        <begin position="483"/>
        <end position="498"/>
    </location>
</feature>
<gene>
    <name evidence="2" type="ORF">VKT23_012070</name>
</gene>
<keyword evidence="3" id="KW-1185">Reference proteome</keyword>
<dbReference type="EMBL" id="JBANRG010000028">
    <property type="protein sequence ID" value="KAK7452672.1"/>
    <property type="molecule type" value="Genomic_DNA"/>
</dbReference>
<evidence type="ECO:0000313" key="3">
    <source>
        <dbReference type="Proteomes" id="UP001498398"/>
    </source>
</evidence>
<feature type="region of interest" description="Disordered" evidence="1">
    <location>
        <begin position="188"/>
        <end position="210"/>
    </location>
</feature>
<proteinExistence type="predicted"/>
<sequence length="572" mass="62770">MLLLILILLSFLTNSFFVLITPSLNRFKRKRSSSSPLYPNLPIPSTPTSSILPQPLLDLYTHTPPLHSTVAVLTTVNLCSLILSISQIESMIAANSFLITPGTSDWTFGQILSIILVANPLLNFLRVVKMEYQQVQQNVGGNDPDEKTDEDGANGNGKVGLEERPAASLIVNMRRKWRESKESGSGFSVMFPGGSRLSGKRSRKEAFPEETKSLQGLPYYDDHQSIRSLVQHATMNATRQGHGDDLDEKAAYYEMDDLDDVNKNLPPLPLRVSQKPKSSSKPRYQYQFGAGARDGYSTVDSFDEHFYGHIPRGPRQPEYQNQSPVPSYRTLLGGNYREEDEDMDVDTEATLRPQAGRGGARITKLGDVFNPGLESGIPEAATKGKEESSSSPRPSVSPPPASASSSAPVSPSAPNSMPTSTSPVHHTTTPTQTRTPTTPARTQSTQPTLTRTTPTRTPTLPNERYNALRSFWSQDREHEPPRTGTQSPVVAAQRQQQHPKNDDVYDHHDESNVNDKDNDDNDDGSIMTTKRNGNGSRWSTGTASTTTTTATVGSVGTLGTRGERERDGMFIA</sequence>
<dbReference type="Proteomes" id="UP001498398">
    <property type="component" value="Unassembled WGS sequence"/>
</dbReference>
<protein>
    <submittedName>
        <fullName evidence="2">Uncharacterized protein</fullName>
    </submittedName>
</protein>
<evidence type="ECO:0000256" key="1">
    <source>
        <dbReference type="SAM" id="MobiDB-lite"/>
    </source>
</evidence>
<feature type="compositionally biased region" description="Low complexity" evidence="1">
    <location>
        <begin position="540"/>
        <end position="560"/>
    </location>
</feature>
<feature type="region of interest" description="Disordered" evidence="1">
    <location>
        <begin position="138"/>
        <end position="160"/>
    </location>
</feature>
<feature type="compositionally biased region" description="Polar residues" evidence="1">
    <location>
        <begin position="526"/>
        <end position="539"/>
    </location>
</feature>
<accession>A0ABR1JCB5</accession>
<organism evidence="2 3">
    <name type="scientific">Marasmiellus scandens</name>
    <dbReference type="NCBI Taxonomy" id="2682957"/>
    <lineage>
        <taxon>Eukaryota</taxon>
        <taxon>Fungi</taxon>
        <taxon>Dikarya</taxon>
        <taxon>Basidiomycota</taxon>
        <taxon>Agaricomycotina</taxon>
        <taxon>Agaricomycetes</taxon>
        <taxon>Agaricomycetidae</taxon>
        <taxon>Agaricales</taxon>
        <taxon>Marasmiineae</taxon>
        <taxon>Omphalotaceae</taxon>
        <taxon>Marasmiellus</taxon>
    </lineage>
</organism>
<comment type="caution">
    <text evidence="2">The sequence shown here is derived from an EMBL/GenBank/DDBJ whole genome shotgun (WGS) entry which is preliminary data.</text>
</comment>
<feature type="region of interest" description="Disordered" evidence="1">
    <location>
        <begin position="350"/>
        <end position="572"/>
    </location>
</feature>
<feature type="compositionally biased region" description="Basic and acidic residues" evidence="1">
    <location>
        <begin position="561"/>
        <end position="572"/>
    </location>
</feature>